<feature type="domain" description="Fe2OG dioxygenase" evidence="12">
    <location>
        <begin position="170"/>
        <end position="276"/>
    </location>
</feature>
<keyword evidence="11" id="KW-0479">Metal-binding</keyword>
<accession>A0ABT1CWL9</accession>
<evidence type="ECO:0000256" key="11">
    <source>
        <dbReference type="RuleBase" id="RU003682"/>
    </source>
</evidence>
<evidence type="ECO:0000256" key="10">
    <source>
        <dbReference type="ARBA" id="ARBA00049359"/>
    </source>
</evidence>
<dbReference type="InterPro" id="IPR005123">
    <property type="entry name" value="Oxoglu/Fe-dep_dioxygenase_dom"/>
</dbReference>
<dbReference type="RefSeq" id="WP_252917327.1">
    <property type="nucleotide sequence ID" value="NZ_JAAAML010000004.1"/>
</dbReference>
<keyword evidence="11" id="KW-0408">Iron</keyword>
<evidence type="ECO:0000256" key="1">
    <source>
        <dbReference type="ARBA" id="ARBA00001954"/>
    </source>
</evidence>
<sequence>MSEQNIPVIDIKSLYGMDRQEIARTASLIGDACRGIGFFYIKGHGLSLDDIEALFATSRDFFALAEDVKKQVEISPSTGNRGYVPMRGEALDPSKPADLKEAFNIGLELAADDPELVTGARFRALNLWPDQPGFRETMLDYFETALDIGRRLHMAFATELGLDADHFEDKLDRPLATLRLLHYPPQRGVVEDGQMGAGAHTDYGCVTLLLTDEVGGLEVRTRTGDWIKAPYIPGAFVCNIGDCLMRWTNDTYVSTPHRVVSPAGRERYSIAFFLDPNPDAIVECLPTCSGPGNPARYDPIRGDDYLESRLNPTYKASGLA</sequence>
<evidence type="ECO:0000256" key="4">
    <source>
        <dbReference type="ARBA" id="ARBA00012531"/>
    </source>
</evidence>
<dbReference type="InterPro" id="IPR050231">
    <property type="entry name" value="Iron_ascorbate_oxido_reductase"/>
</dbReference>
<organism evidence="13 14">
    <name type="scientific">Hoeflea alexandrii</name>
    <dbReference type="NCBI Taxonomy" id="288436"/>
    <lineage>
        <taxon>Bacteria</taxon>
        <taxon>Pseudomonadati</taxon>
        <taxon>Pseudomonadota</taxon>
        <taxon>Alphaproteobacteria</taxon>
        <taxon>Hyphomicrobiales</taxon>
        <taxon>Rhizobiaceae</taxon>
        <taxon>Hoeflea</taxon>
    </lineage>
</organism>
<evidence type="ECO:0000256" key="5">
    <source>
        <dbReference type="ARBA" id="ARBA00019045"/>
    </source>
</evidence>
<comment type="caution">
    <text evidence="13">The sequence shown here is derived from an EMBL/GenBank/DDBJ whole genome shotgun (WGS) entry which is preliminary data.</text>
</comment>
<dbReference type="Pfam" id="PF03171">
    <property type="entry name" value="2OG-FeII_Oxy"/>
    <property type="match status" value="1"/>
</dbReference>
<dbReference type="EC" id="1.13.12.19" evidence="4"/>
<dbReference type="EC" id="1.14.20.7" evidence="3"/>
<dbReference type="SUPFAM" id="SSF51197">
    <property type="entry name" value="Clavaminate synthase-like"/>
    <property type="match status" value="1"/>
</dbReference>
<evidence type="ECO:0000256" key="3">
    <source>
        <dbReference type="ARBA" id="ARBA00012293"/>
    </source>
</evidence>
<evidence type="ECO:0000256" key="7">
    <source>
        <dbReference type="ARBA" id="ARBA00031011"/>
    </source>
</evidence>
<dbReference type="EMBL" id="JAAAML010000004">
    <property type="protein sequence ID" value="MCO6410599.1"/>
    <property type="molecule type" value="Genomic_DNA"/>
</dbReference>
<keyword evidence="11" id="KW-0560">Oxidoreductase</keyword>
<dbReference type="PRINTS" id="PR00682">
    <property type="entry name" value="IPNSYNTHASE"/>
</dbReference>
<dbReference type="Gene3D" id="2.60.120.330">
    <property type="entry name" value="B-lactam Antibiotic, Isopenicillin N Synthase, Chain"/>
    <property type="match status" value="1"/>
</dbReference>
<comment type="cofactor">
    <cofactor evidence="1">
        <name>Fe(2+)</name>
        <dbReference type="ChEBI" id="CHEBI:29033"/>
    </cofactor>
</comment>
<comment type="catalytic activity">
    <reaction evidence="10">
        <text>L-arginine + 2-oxoglutarate + O2 = guanidine + L-glutamate 5-semialdehyde + succinate + CO2</text>
        <dbReference type="Rhea" id="RHEA:31535"/>
        <dbReference type="ChEBI" id="CHEBI:15379"/>
        <dbReference type="ChEBI" id="CHEBI:16526"/>
        <dbReference type="ChEBI" id="CHEBI:16810"/>
        <dbReference type="ChEBI" id="CHEBI:30031"/>
        <dbReference type="ChEBI" id="CHEBI:30087"/>
        <dbReference type="ChEBI" id="CHEBI:32682"/>
        <dbReference type="ChEBI" id="CHEBI:58066"/>
        <dbReference type="EC" id="1.14.20.7"/>
    </reaction>
</comment>
<comment type="pathway">
    <text evidence="2">Alkene biosynthesis; ethylene biosynthesis via 2-oxoglutarate.</text>
</comment>
<name>A0ABT1CWL9_9HYPH</name>
<proteinExistence type="inferred from homology"/>
<gene>
    <name evidence="13" type="ORF">GTW23_20655</name>
</gene>
<evidence type="ECO:0000256" key="8">
    <source>
        <dbReference type="ARBA" id="ARBA00031282"/>
    </source>
</evidence>
<evidence type="ECO:0000313" key="13">
    <source>
        <dbReference type="EMBL" id="MCO6410599.1"/>
    </source>
</evidence>
<evidence type="ECO:0000256" key="2">
    <source>
        <dbReference type="ARBA" id="ARBA00004767"/>
    </source>
</evidence>
<dbReference type="Proteomes" id="UP001320715">
    <property type="component" value="Unassembled WGS sequence"/>
</dbReference>
<evidence type="ECO:0000256" key="9">
    <source>
        <dbReference type="ARBA" id="ARBA00047725"/>
    </source>
</evidence>
<reference evidence="13 14" key="1">
    <citation type="submission" date="2020-01" db="EMBL/GenBank/DDBJ databases">
        <title>Genomes of bacteria type strains.</title>
        <authorList>
            <person name="Chen J."/>
            <person name="Zhu S."/>
            <person name="Yang J."/>
        </authorList>
    </citation>
    <scope>NUCLEOTIDE SEQUENCE [LARGE SCALE GENOMIC DNA]</scope>
    <source>
        <strain evidence="13 14">DSM 16655</strain>
    </source>
</reference>
<keyword evidence="14" id="KW-1185">Reference proteome</keyword>
<protein>
    <recommendedName>
        <fullName evidence="5">2-oxoglutarate-dependent ethylene/succinate-forming enzyme</fullName>
        <ecNumber evidence="4">1.13.12.19</ecNumber>
        <ecNumber evidence="3">1.14.20.7</ecNumber>
    </recommendedName>
    <alternativeName>
        <fullName evidence="7">2-oxoglutarate dioxygenase (ethylene-forming)</fullName>
    </alternativeName>
    <alternativeName>
        <fullName evidence="8">2-oxoglutarate/L-arginine monooxygenase/decarboxylase (succinate-forming)</fullName>
    </alternativeName>
</protein>
<dbReference type="Pfam" id="PF14226">
    <property type="entry name" value="DIOX_N"/>
    <property type="match status" value="1"/>
</dbReference>
<dbReference type="PROSITE" id="PS51471">
    <property type="entry name" value="FE2OG_OXY"/>
    <property type="match status" value="1"/>
</dbReference>
<keyword evidence="6" id="KW-0266">Ethylene biosynthesis</keyword>
<dbReference type="PANTHER" id="PTHR47990">
    <property type="entry name" value="2-OXOGLUTARATE (2OG) AND FE(II)-DEPENDENT OXYGENASE SUPERFAMILY PROTEIN-RELATED"/>
    <property type="match status" value="1"/>
</dbReference>
<dbReference type="InterPro" id="IPR027443">
    <property type="entry name" value="IPNS-like_sf"/>
</dbReference>
<dbReference type="InterPro" id="IPR026992">
    <property type="entry name" value="DIOX_N"/>
</dbReference>
<evidence type="ECO:0000256" key="6">
    <source>
        <dbReference type="ARBA" id="ARBA00022666"/>
    </source>
</evidence>
<evidence type="ECO:0000259" key="12">
    <source>
        <dbReference type="PROSITE" id="PS51471"/>
    </source>
</evidence>
<dbReference type="InterPro" id="IPR044861">
    <property type="entry name" value="IPNS-like_FE2OG_OXY"/>
</dbReference>
<comment type="catalytic activity">
    <reaction evidence="9">
        <text>2-oxoglutarate + O2 + 2 H(+) = ethene + 3 CO2 + H2O</text>
        <dbReference type="Rhea" id="RHEA:31523"/>
        <dbReference type="ChEBI" id="CHEBI:15377"/>
        <dbReference type="ChEBI" id="CHEBI:15378"/>
        <dbReference type="ChEBI" id="CHEBI:15379"/>
        <dbReference type="ChEBI" id="CHEBI:16526"/>
        <dbReference type="ChEBI" id="CHEBI:16810"/>
        <dbReference type="ChEBI" id="CHEBI:18153"/>
        <dbReference type="EC" id="1.13.12.19"/>
    </reaction>
</comment>
<evidence type="ECO:0000313" key="14">
    <source>
        <dbReference type="Proteomes" id="UP001320715"/>
    </source>
</evidence>
<comment type="similarity">
    <text evidence="11">Belongs to the iron/ascorbate-dependent oxidoreductase family.</text>
</comment>